<sequence length="65" mass="7389">MICYMQSLHCNIGFHRWNLTKVSAPELQGDVRSCSCHQASTIPGSLSKEDRTARPFQRLVTCYDT</sequence>
<protein>
    <submittedName>
        <fullName evidence="1">Uncharacterized protein</fullName>
    </submittedName>
</protein>
<dbReference type="Proteomes" id="UP001596142">
    <property type="component" value="Unassembled WGS sequence"/>
</dbReference>
<keyword evidence="2" id="KW-1185">Reference proteome</keyword>
<gene>
    <name evidence="1" type="ORF">ACFPU1_05480</name>
</gene>
<name>A0ABW0YIS3_9BACI</name>
<proteinExistence type="predicted"/>
<organism evidence="1 2">
    <name type="scientific">Thalassorhabdus alkalitolerans</name>
    <dbReference type="NCBI Taxonomy" id="2282697"/>
    <lineage>
        <taxon>Bacteria</taxon>
        <taxon>Bacillati</taxon>
        <taxon>Bacillota</taxon>
        <taxon>Bacilli</taxon>
        <taxon>Bacillales</taxon>
        <taxon>Bacillaceae</taxon>
        <taxon>Thalassorhabdus</taxon>
    </lineage>
</organism>
<accession>A0ABW0YIS3</accession>
<comment type="caution">
    <text evidence="1">The sequence shown here is derived from an EMBL/GenBank/DDBJ whole genome shotgun (WGS) entry which is preliminary data.</text>
</comment>
<dbReference type="EMBL" id="JBHSOZ010000003">
    <property type="protein sequence ID" value="MFC5712224.1"/>
    <property type="molecule type" value="Genomic_DNA"/>
</dbReference>
<evidence type="ECO:0000313" key="1">
    <source>
        <dbReference type="EMBL" id="MFC5712224.1"/>
    </source>
</evidence>
<evidence type="ECO:0000313" key="2">
    <source>
        <dbReference type="Proteomes" id="UP001596142"/>
    </source>
</evidence>
<dbReference type="RefSeq" id="WP_385943731.1">
    <property type="nucleotide sequence ID" value="NZ_JBHSPG010000023.1"/>
</dbReference>
<reference evidence="2" key="1">
    <citation type="journal article" date="2019" name="Int. J. Syst. Evol. Microbiol.">
        <title>The Global Catalogue of Microorganisms (GCM) 10K type strain sequencing project: providing services to taxonomists for standard genome sequencing and annotation.</title>
        <authorList>
            <consortium name="The Broad Institute Genomics Platform"/>
            <consortium name="The Broad Institute Genome Sequencing Center for Infectious Disease"/>
            <person name="Wu L."/>
            <person name="Ma J."/>
        </authorList>
    </citation>
    <scope>NUCLEOTIDE SEQUENCE [LARGE SCALE GENOMIC DNA]</scope>
    <source>
        <strain evidence="2">CECT 7184</strain>
    </source>
</reference>